<dbReference type="InterPro" id="IPR058601">
    <property type="entry name" value="Phage_phiTE_015-like"/>
</dbReference>
<dbReference type="RefSeq" id="WP_024086964.1">
    <property type="nucleotide sequence ID" value="NZ_CP061723.1"/>
</dbReference>
<dbReference type="EMBL" id="CP061723">
    <property type="protein sequence ID" value="QOD00348.1"/>
    <property type="molecule type" value="Genomic_DNA"/>
</dbReference>
<dbReference type="Pfam" id="PF26207">
    <property type="entry name" value="Phage_phiTE_015"/>
    <property type="match status" value="1"/>
</dbReference>
<dbReference type="Proteomes" id="UP000516786">
    <property type="component" value="Chromosome"/>
</dbReference>
<gene>
    <name evidence="1" type="ORF">ID616_11925</name>
</gene>
<sequence>MDTNKMREQFEAAFIAEQVAKFGEGFRDSAIHLLKRDGAFLTNPSFYEVRRREQGMYDNYWVEMVWWAWQASREAVVVELPKDIVTMAGPVLYADDIRAAIEAQGLKVEVKP</sequence>
<name>A0ABD7BJB1_PSEPU</name>
<protein>
    <submittedName>
        <fullName evidence="1">Uncharacterized protein</fullName>
    </submittedName>
</protein>
<reference evidence="1 2" key="1">
    <citation type="submission" date="2020-09" db="EMBL/GenBank/DDBJ databases">
        <title>Co-existence of a novel multidrug-resistance efflux pump with carbapenem resistance gene blaVIM-2 in one megaplasmid in Pseudomonas putida.</title>
        <authorList>
            <person name="Peng K."/>
            <person name="Li R."/>
        </authorList>
    </citation>
    <scope>NUCLEOTIDE SEQUENCE [LARGE SCALE GENOMIC DNA]</scope>
    <source>
        <strain evidence="1 2">ZXPA-20</strain>
    </source>
</reference>
<accession>A0ABD7BJB1</accession>
<evidence type="ECO:0000313" key="2">
    <source>
        <dbReference type="Proteomes" id="UP000516786"/>
    </source>
</evidence>
<dbReference type="AlphaFoldDB" id="A0ABD7BJB1"/>
<proteinExistence type="predicted"/>
<organism evidence="1 2">
    <name type="scientific">Pseudomonas putida</name>
    <name type="common">Arthrobacter siderocapsulatus</name>
    <dbReference type="NCBI Taxonomy" id="303"/>
    <lineage>
        <taxon>Bacteria</taxon>
        <taxon>Pseudomonadati</taxon>
        <taxon>Pseudomonadota</taxon>
        <taxon>Gammaproteobacteria</taxon>
        <taxon>Pseudomonadales</taxon>
        <taxon>Pseudomonadaceae</taxon>
        <taxon>Pseudomonas</taxon>
    </lineage>
</organism>
<evidence type="ECO:0000313" key="1">
    <source>
        <dbReference type="EMBL" id="QOD00348.1"/>
    </source>
</evidence>